<dbReference type="RefSeq" id="WP_042410430.1">
    <property type="nucleotide sequence ID" value="NZ_BAWO01000046.1"/>
</dbReference>
<sequence>MGTSITSKDDMEKVCIVCEQSKQEGIHILGRFLCLDCEKAMVQTDTADPKYRFYVKQLKKIISSEIYS</sequence>
<comment type="caution">
    <text evidence="1">The sequence shown here is derived from an EMBL/GenBank/DDBJ whole genome shotgun (WGS) entry which is preliminary data.</text>
</comment>
<dbReference type="GeneID" id="301192849"/>
<protein>
    <recommendedName>
        <fullName evidence="3">Inhibitor of sigma-G Gin</fullName>
    </recommendedName>
</protein>
<dbReference type="InterPro" id="IPR019700">
    <property type="entry name" value="Sigma-G_inhibitor_Gin"/>
</dbReference>
<dbReference type="Pfam" id="PF10764">
    <property type="entry name" value="Gin"/>
    <property type="match status" value="1"/>
</dbReference>
<organism evidence="1 2">
    <name type="scientific">Parageobacillus caldoxylosilyticus NBRC 107762</name>
    <dbReference type="NCBI Taxonomy" id="1220594"/>
    <lineage>
        <taxon>Bacteria</taxon>
        <taxon>Bacillati</taxon>
        <taxon>Bacillota</taxon>
        <taxon>Bacilli</taxon>
        <taxon>Bacillales</taxon>
        <taxon>Anoxybacillaceae</taxon>
        <taxon>Saccharococcus</taxon>
    </lineage>
</organism>
<reference evidence="1 2" key="1">
    <citation type="submission" date="2014-04" db="EMBL/GenBank/DDBJ databases">
        <title>Whole genome shotgun sequence of Geobacillus caldoxylosilyticus NBRC 107762.</title>
        <authorList>
            <person name="Hosoyama A."/>
            <person name="Hosoyama Y."/>
            <person name="Katano-Makiyama Y."/>
            <person name="Tsuchikane K."/>
            <person name="Ohji S."/>
            <person name="Ichikawa N."/>
            <person name="Yamazoe A."/>
            <person name="Fujita N."/>
        </authorList>
    </citation>
    <scope>NUCLEOTIDE SEQUENCE [LARGE SCALE GENOMIC DNA]</scope>
    <source>
        <strain evidence="1 2">NBRC 107762</strain>
    </source>
</reference>
<dbReference type="EMBL" id="BAWO01000046">
    <property type="protein sequence ID" value="GAJ40577.1"/>
    <property type="molecule type" value="Genomic_DNA"/>
</dbReference>
<gene>
    <name evidence="1" type="ORF">GCA01S_046_00530</name>
</gene>
<accession>A0A023DH46</accession>
<dbReference type="Proteomes" id="UP000023561">
    <property type="component" value="Unassembled WGS sequence"/>
</dbReference>
<evidence type="ECO:0000313" key="1">
    <source>
        <dbReference type="EMBL" id="GAJ40577.1"/>
    </source>
</evidence>
<dbReference type="AlphaFoldDB" id="A0A023DH46"/>
<evidence type="ECO:0008006" key="3">
    <source>
        <dbReference type="Google" id="ProtNLM"/>
    </source>
</evidence>
<name>A0A023DH46_9BACL</name>
<dbReference type="OrthoDB" id="2886653at2"/>
<evidence type="ECO:0000313" key="2">
    <source>
        <dbReference type="Proteomes" id="UP000023561"/>
    </source>
</evidence>
<proteinExistence type="predicted"/>
<keyword evidence="2" id="KW-1185">Reference proteome</keyword>